<keyword evidence="1" id="KW-0472">Membrane</keyword>
<keyword evidence="1" id="KW-0812">Transmembrane</keyword>
<name>A0A970B9A3_9GAMM</name>
<comment type="caution">
    <text evidence="2">The sequence shown here is derived from an EMBL/GenBank/DDBJ whole genome shotgun (WGS) entry which is preliminary data.</text>
</comment>
<evidence type="ECO:0000313" key="3">
    <source>
        <dbReference type="Proteomes" id="UP000653472"/>
    </source>
</evidence>
<dbReference type="RefSeq" id="WP_168147446.1">
    <property type="nucleotide sequence ID" value="NZ_JAAVXB010000003.1"/>
</dbReference>
<keyword evidence="1" id="KW-1133">Transmembrane helix</keyword>
<protein>
    <submittedName>
        <fullName evidence="2">DUF2244 domain-containing protein</fullName>
    </submittedName>
</protein>
<gene>
    <name evidence="2" type="ORF">G7Y82_07740</name>
</gene>
<proteinExistence type="predicted"/>
<sequence>MTVRQAWLFFAMTAAVGFGIAGGMAAIGLWPILPFAGLELGALAVALIVSVKRNAYREVIRFSDDVVRIEFGMVGHGAASAVNLSRHWTRATLEPGPNRNAPTQLMLCSGAQQVEIARCVTDEEREQLFCRLQELLSPAWRTSPVAPQVPSRARELPFGER</sequence>
<dbReference type="Pfam" id="PF10003">
    <property type="entry name" value="DUF2244"/>
    <property type="match status" value="1"/>
</dbReference>
<keyword evidence="3" id="KW-1185">Reference proteome</keyword>
<dbReference type="EMBL" id="JAAVXB010000003">
    <property type="protein sequence ID" value="NKF22206.1"/>
    <property type="molecule type" value="Genomic_DNA"/>
</dbReference>
<accession>A0A970B9A3</accession>
<dbReference type="InterPro" id="IPR019253">
    <property type="entry name" value="DUF2244_TM"/>
</dbReference>
<evidence type="ECO:0000256" key="1">
    <source>
        <dbReference type="SAM" id="Phobius"/>
    </source>
</evidence>
<organism evidence="2 3">
    <name type="scientific">Solimonas marina</name>
    <dbReference type="NCBI Taxonomy" id="2714601"/>
    <lineage>
        <taxon>Bacteria</taxon>
        <taxon>Pseudomonadati</taxon>
        <taxon>Pseudomonadota</taxon>
        <taxon>Gammaproteobacteria</taxon>
        <taxon>Nevskiales</taxon>
        <taxon>Nevskiaceae</taxon>
        <taxon>Solimonas</taxon>
    </lineage>
</organism>
<reference evidence="2" key="1">
    <citation type="submission" date="2020-03" db="EMBL/GenBank/DDBJ databases">
        <title>Solimonas marina sp. nov., isolated from deep seawater of the Pacific Ocean.</title>
        <authorList>
            <person name="Liu X."/>
            <person name="Lai Q."/>
            <person name="Sun F."/>
            <person name="Gai Y."/>
            <person name="Li G."/>
            <person name="Shao Z."/>
        </authorList>
    </citation>
    <scope>NUCLEOTIDE SEQUENCE</scope>
    <source>
        <strain evidence="2">C16B3</strain>
    </source>
</reference>
<dbReference type="AlphaFoldDB" id="A0A970B9A3"/>
<feature type="transmembrane region" description="Helical" evidence="1">
    <location>
        <begin position="32"/>
        <end position="51"/>
    </location>
</feature>
<evidence type="ECO:0000313" key="2">
    <source>
        <dbReference type="EMBL" id="NKF22206.1"/>
    </source>
</evidence>
<dbReference type="Proteomes" id="UP000653472">
    <property type="component" value="Unassembled WGS sequence"/>
</dbReference>
<feature type="transmembrane region" description="Helical" evidence="1">
    <location>
        <begin position="7"/>
        <end position="26"/>
    </location>
</feature>